<feature type="signal peptide" evidence="1">
    <location>
        <begin position="1"/>
        <end position="15"/>
    </location>
</feature>
<feature type="chain" id="PRO_5040324841" evidence="1">
    <location>
        <begin position="16"/>
        <end position="100"/>
    </location>
</feature>
<dbReference type="EMBL" id="CAMAPE010000035">
    <property type="protein sequence ID" value="CAH9097251.1"/>
    <property type="molecule type" value="Genomic_DNA"/>
</dbReference>
<reference evidence="2" key="1">
    <citation type="submission" date="2022-07" db="EMBL/GenBank/DDBJ databases">
        <authorList>
            <person name="Macas J."/>
            <person name="Novak P."/>
            <person name="Neumann P."/>
        </authorList>
    </citation>
    <scope>NUCLEOTIDE SEQUENCE</scope>
</reference>
<protein>
    <submittedName>
        <fullName evidence="2">Uncharacterized protein</fullName>
    </submittedName>
</protein>
<keyword evidence="3" id="KW-1185">Reference proteome</keyword>
<proteinExistence type="predicted"/>
<gene>
    <name evidence="2" type="ORF">CEURO_LOCUS13768</name>
</gene>
<organism evidence="2 3">
    <name type="scientific">Cuscuta europaea</name>
    <name type="common">European dodder</name>
    <dbReference type="NCBI Taxonomy" id="41803"/>
    <lineage>
        <taxon>Eukaryota</taxon>
        <taxon>Viridiplantae</taxon>
        <taxon>Streptophyta</taxon>
        <taxon>Embryophyta</taxon>
        <taxon>Tracheophyta</taxon>
        <taxon>Spermatophyta</taxon>
        <taxon>Magnoliopsida</taxon>
        <taxon>eudicotyledons</taxon>
        <taxon>Gunneridae</taxon>
        <taxon>Pentapetalae</taxon>
        <taxon>asterids</taxon>
        <taxon>lamiids</taxon>
        <taxon>Solanales</taxon>
        <taxon>Convolvulaceae</taxon>
        <taxon>Cuscuteae</taxon>
        <taxon>Cuscuta</taxon>
        <taxon>Cuscuta subgen. Cuscuta</taxon>
    </lineage>
</organism>
<evidence type="ECO:0000313" key="3">
    <source>
        <dbReference type="Proteomes" id="UP001152484"/>
    </source>
</evidence>
<accession>A0A9P0ZBY5</accession>
<keyword evidence="1" id="KW-0732">Signal</keyword>
<evidence type="ECO:0000313" key="2">
    <source>
        <dbReference type="EMBL" id="CAH9097251.1"/>
    </source>
</evidence>
<dbReference type="Proteomes" id="UP001152484">
    <property type="component" value="Unassembled WGS sequence"/>
</dbReference>
<dbReference type="AlphaFoldDB" id="A0A9P0ZBY5"/>
<evidence type="ECO:0000256" key="1">
    <source>
        <dbReference type="SAM" id="SignalP"/>
    </source>
</evidence>
<sequence length="100" mass="11694">MPEYLLVLLAELVAAAWSPKEERDDRWRYWCPRSFPGEEASAVFWSCYPRGGDPQEGEECLAKIRVEEIRTRSITVTFGQRKETTARANKLNSNWANFYF</sequence>
<name>A0A9P0ZBY5_CUSEU</name>
<comment type="caution">
    <text evidence="2">The sequence shown here is derived from an EMBL/GenBank/DDBJ whole genome shotgun (WGS) entry which is preliminary data.</text>
</comment>